<evidence type="ECO:0000313" key="6">
    <source>
        <dbReference type="EMBL" id="OGG42480.1"/>
    </source>
</evidence>
<dbReference type="PROSITE" id="PS01109">
    <property type="entry name" value="RIBOSOMAL_L10"/>
    <property type="match status" value="1"/>
</dbReference>
<comment type="subunit">
    <text evidence="5">Part of the ribosomal stalk of the 50S ribosomal subunit. The N-terminus interacts with L11 and the large rRNA to form the base of the stalk. The C-terminus forms an elongated spine to which L12 dimers bind in a sequential fashion forming a multimeric L10(L12)X complex.</text>
</comment>
<dbReference type="Gene3D" id="6.10.250.290">
    <property type="match status" value="1"/>
</dbReference>
<reference evidence="6 7" key="1">
    <citation type="journal article" date="2016" name="Nat. Commun.">
        <title>Thousands of microbial genomes shed light on interconnected biogeochemical processes in an aquifer system.</title>
        <authorList>
            <person name="Anantharaman K."/>
            <person name="Brown C.T."/>
            <person name="Hug L.A."/>
            <person name="Sharon I."/>
            <person name="Castelle C.J."/>
            <person name="Probst A.J."/>
            <person name="Thomas B.C."/>
            <person name="Singh A."/>
            <person name="Wilkins M.J."/>
            <person name="Karaoz U."/>
            <person name="Brodie E.L."/>
            <person name="Williams K.H."/>
            <person name="Hubbard S.S."/>
            <person name="Banfield J.F."/>
        </authorList>
    </citation>
    <scope>NUCLEOTIDE SEQUENCE [LARGE SCALE GENOMIC DNA]</scope>
</reference>
<evidence type="ECO:0000313" key="7">
    <source>
        <dbReference type="Proteomes" id="UP000176996"/>
    </source>
</evidence>
<dbReference type="InterPro" id="IPR001790">
    <property type="entry name" value="Ribosomal_uL10"/>
</dbReference>
<keyword evidence="5" id="KW-0694">RNA-binding</keyword>
<dbReference type="SUPFAM" id="SSF160369">
    <property type="entry name" value="Ribosomal protein L10-like"/>
    <property type="match status" value="1"/>
</dbReference>
<keyword evidence="3 5" id="KW-0687">Ribonucleoprotein</keyword>
<evidence type="ECO:0000256" key="5">
    <source>
        <dbReference type="HAMAP-Rule" id="MF_00362"/>
    </source>
</evidence>
<dbReference type="GO" id="GO:0003735">
    <property type="term" value="F:structural constituent of ribosome"/>
    <property type="evidence" value="ECO:0007669"/>
    <property type="project" value="InterPro"/>
</dbReference>
<dbReference type="InterPro" id="IPR022973">
    <property type="entry name" value="Ribosomal_uL10_bac"/>
</dbReference>
<protein>
    <recommendedName>
        <fullName evidence="4 5">Large ribosomal subunit protein uL10</fullName>
    </recommendedName>
</protein>
<dbReference type="GO" id="GO:0070180">
    <property type="term" value="F:large ribosomal subunit rRNA binding"/>
    <property type="evidence" value="ECO:0007669"/>
    <property type="project" value="UniProtKB-UniRule"/>
</dbReference>
<name>A0A1F6BZZ3_9BACT</name>
<comment type="function">
    <text evidence="5">Forms part of the ribosomal stalk, playing a central role in the interaction of the ribosome with GTP-bound translation factors.</text>
</comment>
<dbReference type="InterPro" id="IPR043141">
    <property type="entry name" value="Ribosomal_uL10-like_sf"/>
</dbReference>
<dbReference type="Gene3D" id="3.30.70.1730">
    <property type="match status" value="1"/>
</dbReference>
<keyword evidence="2 5" id="KW-0689">Ribosomal protein</keyword>
<dbReference type="GO" id="GO:0006412">
    <property type="term" value="P:translation"/>
    <property type="evidence" value="ECO:0007669"/>
    <property type="project" value="UniProtKB-UniRule"/>
</dbReference>
<dbReference type="HAMAP" id="MF_00362">
    <property type="entry name" value="Ribosomal_uL10"/>
    <property type="match status" value="1"/>
</dbReference>
<dbReference type="STRING" id="1798471.A3A21_02720"/>
<dbReference type="EMBL" id="MFKK01000002">
    <property type="protein sequence ID" value="OGG42480.1"/>
    <property type="molecule type" value="Genomic_DNA"/>
</dbReference>
<dbReference type="Pfam" id="PF00466">
    <property type="entry name" value="Ribosomal_L10"/>
    <property type="match status" value="1"/>
</dbReference>
<dbReference type="PANTHER" id="PTHR11560">
    <property type="entry name" value="39S RIBOSOMAL PROTEIN L10, MITOCHONDRIAL"/>
    <property type="match status" value="1"/>
</dbReference>
<gene>
    <name evidence="5" type="primary">rplJ</name>
    <name evidence="6" type="ORF">A3A21_02720</name>
</gene>
<dbReference type="InterPro" id="IPR047865">
    <property type="entry name" value="Ribosomal_uL10_bac_type"/>
</dbReference>
<accession>A0A1F6BZZ3</accession>
<organism evidence="6 7">
    <name type="scientific">Candidatus Jorgensenbacteria bacterium RIFCSPLOWO2_01_FULL_45_25b</name>
    <dbReference type="NCBI Taxonomy" id="1798471"/>
    <lineage>
        <taxon>Bacteria</taxon>
        <taxon>Candidatus Joergenseniibacteriota</taxon>
    </lineage>
</organism>
<dbReference type="InterPro" id="IPR002363">
    <property type="entry name" value="Ribosomal_uL10_CS_bac"/>
</dbReference>
<evidence type="ECO:0000256" key="3">
    <source>
        <dbReference type="ARBA" id="ARBA00023274"/>
    </source>
</evidence>
<dbReference type="NCBIfam" id="NF000955">
    <property type="entry name" value="PRK00099.1-1"/>
    <property type="match status" value="1"/>
</dbReference>
<dbReference type="AlphaFoldDB" id="A0A1F6BZZ3"/>
<evidence type="ECO:0000256" key="1">
    <source>
        <dbReference type="ARBA" id="ARBA00008889"/>
    </source>
</evidence>
<comment type="caution">
    <text evidence="6">The sequence shown here is derived from an EMBL/GenBank/DDBJ whole genome shotgun (WGS) entry which is preliminary data.</text>
</comment>
<evidence type="ECO:0000256" key="4">
    <source>
        <dbReference type="ARBA" id="ARBA00035202"/>
    </source>
</evidence>
<keyword evidence="5" id="KW-0699">rRNA-binding</keyword>
<evidence type="ECO:0000256" key="2">
    <source>
        <dbReference type="ARBA" id="ARBA00022980"/>
    </source>
</evidence>
<dbReference type="Proteomes" id="UP000176996">
    <property type="component" value="Unassembled WGS sequence"/>
</dbReference>
<comment type="similarity">
    <text evidence="1 5">Belongs to the universal ribosomal protein uL10 family.</text>
</comment>
<proteinExistence type="inferred from homology"/>
<sequence length="164" mass="18491">MLTRKQKEEIVKNESAKLSEHESLVIADFTGLSVNKVNAFRRSLEEIGASFKVIKKRLLNIVFREKGIELDTRNMDGQTGVVFSGKDMAETAKLVYKFQKENKEKFRILGGVELAEKKALGGREVEMIGKLPSREVLLGQLVYMIGSPIRSFMVVLSERGKKIT</sequence>
<dbReference type="CDD" id="cd05797">
    <property type="entry name" value="Ribosomal_L10"/>
    <property type="match status" value="1"/>
</dbReference>
<dbReference type="GO" id="GO:0015934">
    <property type="term" value="C:large ribosomal subunit"/>
    <property type="evidence" value="ECO:0007669"/>
    <property type="project" value="InterPro"/>
</dbReference>